<organism evidence="11 12">
    <name type="scientific">Penicillium canescens</name>
    <dbReference type="NCBI Taxonomy" id="5083"/>
    <lineage>
        <taxon>Eukaryota</taxon>
        <taxon>Fungi</taxon>
        <taxon>Dikarya</taxon>
        <taxon>Ascomycota</taxon>
        <taxon>Pezizomycotina</taxon>
        <taxon>Eurotiomycetes</taxon>
        <taxon>Eurotiomycetidae</taxon>
        <taxon>Eurotiales</taxon>
        <taxon>Aspergillaceae</taxon>
        <taxon>Penicillium</taxon>
    </lineage>
</organism>
<keyword evidence="1" id="KW-0596">Phosphopantetheine</keyword>
<dbReference type="PROSITE" id="PS00012">
    <property type="entry name" value="PHOSPHOPANTETHEINE"/>
    <property type="match status" value="1"/>
</dbReference>
<dbReference type="SUPFAM" id="SSF47336">
    <property type="entry name" value="ACP-like"/>
    <property type="match status" value="1"/>
</dbReference>
<keyword evidence="12" id="KW-1185">Reference proteome</keyword>
<dbReference type="GO" id="GO:0016491">
    <property type="term" value="F:oxidoreductase activity"/>
    <property type="evidence" value="ECO:0007669"/>
    <property type="project" value="InterPro"/>
</dbReference>
<dbReference type="InterPro" id="IPR020807">
    <property type="entry name" value="PKS_DH"/>
</dbReference>
<dbReference type="SMART" id="SM00826">
    <property type="entry name" value="PKS_DH"/>
    <property type="match status" value="1"/>
</dbReference>
<evidence type="ECO:0000256" key="1">
    <source>
        <dbReference type="ARBA" id="ARBA00022450"/>
    </source>
</evidence>
<evidence type="ECO:0000256" key="5">
    <source>
        <dbReference type="ARBA" id="ARBA00023268"/>
    </source>
</evidence>
<dbReference type="Pfam" id="PF16197">
    <property type="entry name" value="KAsynt_C_assoc"/>
    <property type="match status" value="1"/>
</dbReference>
<dbReference type="SUPFAM" id="SSF53901">
    <property type="entry name" value="Thiolase-like"/>
    <property type="match status" value="1"/>
</dbReference>
<dbReference type="SMART" id="SM00823">
    <property type="entry name" value="PKS_PP"/>
    <property type="match status" value="1"/>
</dbReference>
<dbReference type="InterPro" id="IPR049551">
    <property type="entry name" value="PKS_DH_C"/>
</dbReference>
<dbReference type="Gene3D" id="3.40.366.10">
    <property type="entry name" value="Malonyl-Coenzyme A Acyl Carrier Protein, domain 2"/>
    <property type="match status" value="1"/>
</dbReference>
<dbReference type="InterPro" id="IPR014043">
    <property type="entry name" value="Acyl_transferase_dom"/>
</dbReference>
<dbReference type="InterPro" id="IPR001227">
    <property type="entry name" value="Ac_transferase_dom_sf"/>
</dbReference>
<dbReference type="SUPFAM" id="SSF50129">
    <property type="entry name" value="GroES-like"/>
    <property type="match status" value="1"/>
</dbReference>
<dbReference type="Gene3D" id="3.40.47.10">
    <property type="match status" value="1"/>
</dbReference>
<dbReference type="InterPro" id="IPR013968">
    <property type="entry name" value="PKS_KR"/>
</dbReference>
<evidence type="ECO:0000313" key="11">
    <source>
        <dbReference type="EMBL" id="KAJ6047727.1"/>
    </source>
</evidence>
<keyword evidence="2" id="KW-0597">Phosphoprotein</keyword>
<dbReference type="Pfam" id="PF23297">
    <property type="entry name" value="ACP_SdgA_C"/>
    <property type="match status" value="1"/>
</dbReference>
<dbReference type="Pfam" id="PF00109">
    <property type="entry name" value="ketoacyl-synt"/>
    <property type="match status" value="1"/>
</dbReference>
<dbReference type="InterPro" id="IPR049900">
    <property type="entry name" value="PKS_mFAS_DH"/>
</dbReference>
<evidence type="ECO:0000259" key="9">
    <source>
        <dbReference type="PROSITE" id="PS52004"/>
    </source>
</evidence>
<evidence type="ECO:0008006" key="13">
    <source>
        <dbReference type="Google" id="ProtNLM"/>
    </source>
</evidence>
<dbReference type="InterPro" id="IPR042104">
    <property type="entry name" value="PKS_dehydratase_sf"/>
</dbReference>
<dbReference type="InterPro" id="IPR016039">
    <property type="entry name" value="Thiolase-like"/>
</dbReference>
<evidence type="ECO:0000313" key="12">
    <source>
        <dbReference type="Proteomes" id="UP001219568"/>
    </source>
</evidence>
<dbReference type="Pfam" id="PF13602">
    <property type="entry name" value="ADH_zinc_N_2"/>
    <property type="match status" value="1"/>
</dbReference>
<dbReference type="PROSITE" id="PS50075">
    <property type="entry name" value="CARRIER"/>
    <property type="match status" value="1"/>
</dbReference>
<dbReference type="Pfam" id="PF14765">
    <property type="entry name" value="PS-DH"/>
    <property type="match status" value="1"/>
</dbReference>
<evidence type="ECO:0000259" key="8">
    <source>
        <dbReference type="PROSITE" id="PS50075"/>
    </source>
</evidence>
<dbReference type="InterPro" id="IPR050091">
    <property type="entry name" value="PKS_NRPS_Biosynth_Enz"/>
</dbReference>
<dbReference type="Proteomes" id="UP001219568">
    <property type="component" value="Unassembled WGS sequence"/>
</dbReference>
<dbReference type="Pfam" id="PF00698">
    <property type="entry name" value="Acyl_transf_1"/>
    <property type="match status" value="1"/>
</dbReference>
<dbReference type="InterPro" id="IPR049552">
    <property type="entry name" value="PKS_DH_N"/>
</dbReference>
<dbReference type="InterPro" id="IPR056501">
    <property type="entry name" value="NAD-bd_HRPKS_sdrA"/>
</dbReference>
<dbReference type="Pfam" id="PF02801">
    <property type="entry name" value="Ketoacyl-synt_C"/>
    <property type="match status" value="1"/>
</dbReference>
<dbReference type="SMART" id="SM00827">
    <property type="entry name" value="PKS_AT"/>
    <property type="match status" value="1"/>
</dbReference>
<dbReference type="GO" id="GO:0032259">
    <property type="term" value="P:methylation"/>
    <property type="evidence" value="ECO:0007669"/>
    <property type="project" value="UniProtKB-KW"/>
</dbReference>
<dbReference type="PANTHER" id="PTHR43775">
    <property type="entry name" value="FATTY ACID SYNTHASE"/>
    <property type="match status" value="1"/>
</dbReference>
<feature type="domain" description="Carrier" evidence="8">
    <location>
        <begin position="2462"/>
        <end position="2539"/>
    </location>
</feature>
<dbReference type="PANTHER" id="PTHR43775:SF29">
    <property type="entry name" value="ASPERFURANONE POLYKETIDE SYNTHASE AFOG-RELATED"/>
    <property type="match status" value="1"/>
</dbReference>
<dbReference type="Gene3D" id="1.10.1200.10">
    <property type="entry name" value="ACP-like"/>
    <property type="match status" value="1"/>
</dbReference>
<dbReference type="Gene3D" id="3.10.129.110">
    <property type="entry name" value="Polyketide synthase dehydratase"/>
    <property type="match status" value="1"/>
</dbReference>
<dbReference type="SUPFAM" id="SSF51735">
    <property type="entry name" value="NAD(P)-binding Rossmann-fold domains"/>
    <property type="match status" value="2"/>
</dbReference>
<feature type="region of interest" description="Disordered" evidence="7">
    <location>
        <begin position="1"/>
        <end position="27"/>
    </location>
</feature>
<dbReference type="EMBL" id="JAQJZL010000003">
    <property type="protein sequence ID" value="KAJ6047727.1"/>
    <property type="molecule type" value="Genomic_DNA"/>
</dbReference>
<dbReference type="PROSITE" id="PS52004">
    <property type="entry name" value="KS3_2"/>
    <property type="match status" value="1"/>
</dbReference>
<dbReference type="GO" id="GO:1901336">
    <property type="term" value="P:lactone biosynthetic process"/>
    <property type="evidence" value="ECO:0007669"/>
    <property type="project" value="UniProtKB-ARBA"/>
</dbReference>
<dbReference type="SUPFAM" id="SSF52151">
    <property type="entry name" value="FabD/lysophospholipase-like"/>
    <property type="match status" value="1"/>
</dbReference>
<dbReference type="GO" id="GO:0004312">
    <property type="term" value="F:fatty acid synthase activity"/>
    <property type="evidence" value="ECO:0007669"/>
    <property type="project" value="TreeGrafter"/>
</dbReference>
<dbReference type="InterPro" id="IPR032821">
    <property type="entry name" value="PKS_assoc"/>
</dbReference>
<dbReference type="SMART" id="SM00822">
    <property type="entry name" value="PKS_KR"/>
    <property type="match status" value="1"/>
</dbReference>
<dbReference type="Gene3D" id="3.90.180.10">
    <property type="entry name" value="Medium-chain alcohol dehydrogenases, catalytic domain"/>
    <property type="match status" value="1"/>
</dbReference>
<gene>
    <name evidence="11" type="ORF">N7460_003874</name>
</gene>
<dbReference type="InterPro" id="IPR020841">
    <property type="entry name" value="PKS_Beta-ketoAc_synthase_dom"/>
</dbReference>
<dbReference type="InterPro" id="IPR057326">
    <property type="entry name" value="KR_dom"/>
</dbReference>
<dbReference type="CDD" id="cd05195">
    <property type="entry name" value="enoyl_red"/>
    <property type="match status" value="1"/>
</dbReference>
<dbReference type="InterPro" id="IPR020843">
    <property type="entry name" value="ER"/>
</dbReference>
<feature type="domain" description="Ketosynthase family 3 (KS3)" evidence="9">
    <location>
        <begin position="29"/>
        <end position="455"/>
    </location>
</feature>
<dbReference type="Pfam" id="PF08659">
    <property type="entry name" value="KR"/>
    <property type="match status" value="1"/>
</dbReference>
<dbReference type="InterPro" id="IPR011032">
    <property type="entry name" value="GroES-like_sf"/>
</dbReference>
<accession>A0AAD6IGV1</accession>
<dbReference type="FunFam" id="3.40.50.720:FF:000209">
    <property type="entry name" value="Polyketide synthase Pks12"/>
    <property type="match status" value="1"/>
</dbReference>
<evidence type="ECO:0000256" key="2">
    <source>
        <dbReference type="ARBA" id="ARBA00022553"/>
    </source>
</evidence>
<dbReference type="GO" id="GO:0031177">
    <property type="term" value="F:phosphopantetheine binding"/>
    <property type="evidence" value="ECO:0007669"/>
    <property type="project" value="InterPro"/>
</dbReference>
<dbReference type="SMART" id="SM00829">
    <property type="entry name" value="PKS_ER"/>
    <property type="match status" value="1"/>
</dbReference>
<protein>
    <recommendedName>
        <fullName evidence="13">Carrier domain-containing protein</fullName>
    </recommendedName>
</protein>
<dbReference type="CDD" id="cd00833">
    <property type="entry name" value="PKS"/>
    <property type="match status" value="1"/>
</dbReference>
<name>A0AAD6IGV1_PENCN</name>
<dbReference type="SMART" id="SM00825">
    <property type="entry name" value="PKS_KS"/>
    <property type="match status" value="1"/>
</dbReference>
<reference evidence="11" key="1">
    <citation type="journal article" date="2023" name="IMA Fungus">
        <title>Comparative genomic study of the Penicillium genus elucidates a diverse pangenome and 15 lateral gene transfer events.</title>
        <authorList>
            <person name="Petersen C."/>
            <person name="Sorensen T."/>
            <person name="Nielsen M.R."/>
            <person name="Sondergaard T.E."/>
            <person name="Sorensen J.L."/>
            <person name="Fitzpatrick D.A."/>
            <person name="Frisvad J.C."/>
            <person name="Nielsen K.L."/>
        </authorList>
    </citation>
    <scope>NUCLEOTIDE SEQUENCE</scope>
    <source>
        <strain evidence="11">IBT 15450</strain>
    </source>
</reference>
<keyword evidence="3" id="KW-0489">Methyltransferase</keyword>
<dbReference type="InterPro" id="IPR016036">
    <property type="entry name" value="Malonyl_transacylase_ACP-bd"/>
</dbReference>
<keyword evidence="5" id="KW-0511">Multifunctional enzyme</keyword>
<feature type="region of interest" description="N-terminal hotdog fold" evidence="6">
    <location>
        <begin position="961"/>
        <end position="1095"/>
    </location>
</feature>
<sequence length="2567" mass="281010">MVARGDSSDDSMSTEIDAPTPNSDMELSPMPIAIIGMGCRFPGDATNPERLWDLLANGRSAWSPINPARFHAEAWYHPDQGHIGTSYVKGAHYLKEDVTHFDAPFFNLSADVAKTMDPEVRFQLETVYEALENAGLPIEQVAGTNVSVFAGTSFRDNHDNHMRDPTSVNNAYFVTGNGAAMVANRISHFYDLRGPSVMVDTGCSTSLTLLHLACQSLRTGESKMAIVGGSGILLNPDMFIAGTKLGIFSKEGKCFAFDSRADGYGRGDGIASIVLKPLADAVRDGDAVRAVIRNTGINQDGRTTTITSPSADAQKDLMEACYQACGLDPIDTGYVEAHGTGTQTGDLMEAIAVGEVFGVHRTSENPILIGSVKTNIGHTEATSGLAGVIKVVMALEKGLIPPHINYQNANPNIPFEDLRIRIPLLLDAWPSHSLHRASVNNFGYGGANAHAIIEHPQYLLPENDSELLSNESSVFGDRPRVFVLSAKDKYTAEIMRDQHFNYLTTLNNHNSEHDLDKLAFTLGERRSRFPWTLACAANSLEALVASLDKSKPQTQASVVPVRSSRVPRLGFVFTGQGAQWYAMGRELIGLYPVFKDTLIRAQEYLYELGVPWSLIDELMRDESSSHVNEVEYSLPLVASVQMALVDLLKSWGIHPTGATGHSSGEVSAAYAAGFIDLRYALAIVYYRGDLTTRLVHLLDDSGGMIAVGLSREDAQERISAVKSGVLVVGCVNSPVSVTVSGDTPAILELEAMISQENIFARRLKVTAGYHSHLVQPITEPYLEAMAPWVTPTAENGDSVIYSSSTTGRRMSRTEDITDPAHWVRNALQPVEFVSSLRHMCIDETQNNASSVDALIEVGPHGALGGPIRQCLAVPELKDLKISYASCLIRGQSAVESMHSLLCKLIQQGYPVDLGAVNFPHGRPHGLQILRDLPPYPWNHQTKYWWESRLSKFARDRNVPSHDLLGLPTADFSPLTPTWRHIIRPRDIPWVRDHVVQSSIVYPGAGYISMAVEALRQSVQIKAQITGYKLEAIDISRALVLEDDDDGVDVRISLRPCVDRIYSAQGWNDFHIQSLHSTGKWILHCEGRIAAITQDSKTFCLHDEVAYRHANYWDESNLWPTVRADETYQALKEIGLSYGSMFQNQITTQKGIGRSTTIIRVSDTVAVMPCNYQQSHVIHPTTLDTIFQATSHTLPSAGVQGRDASVPKSIASLYISADISSEPNHLFKMCSRLDQAKSNGFESSATVYNAGSSPTSNLGEAPILILQGLFCQSVGGPVATSQSNLDKWCFSTVWKPDVGMLMASDLSPTPASELIDASISAKNFQTTALTYMAETVLSLALEATPNVEFSQYFQWMKETVKQNMRKLWTDRIFQDSAENTLVCQMGKNLPGILTGKVDPAKLMRDIYMKEPLSVINCALQVQQTVELLLHKNPSARFLEIGAGRGECTRIVLKLLENLPNSGVFCGSYDVTDPSGEHIDSLRAGATADRVAFQRYDIDINPTEQGIETGCYDLIIASPQVYIAHNLQQSMAYVRTLLKPGGRLFVWGPALDRVEMRMVYETLPAWRRNFETEGAYLLSQQWTKTLQCAGFKSISMKHTSTENMDCPFSSITLAIAPFEKISDPSYRLAIVYSRSTIPTNWLEKLSKSIAERIGPLNGTVHALNEIKALIDPLTFVVFLGDLETTLLDKPTAEEFEDLKFLFSRSLGVLWVSRGAQIDCPSPFASLHHGVLRTLRCENSWKQYVSLDLDPSESLWSTESAHHITRVLSATLSKTSSDSRLSELEYAVRSGALQIPRVYEDFLQNNRLATSVSRQVSEPQAFAEEGKNLKLASTVPGQLQNLTFLEDPRPDEPLPEDFVELRPMAYGLNSRDLMVALGQVHEERMGFECSGILTRVGPKATARGFEVGDRVYTLTPGCLATAVRVHWNAIARLPDWMTFEEGASLAIAHSTAYHSLFELAHLQPKESVLIHSGSGGIGQSAIMMAQSTGAEIFVTVGSIEKRTFISETYGIQPDHIFSSYDASFVDKIMAYTAGRGVDVILNSLAGPLLRATLCCIARFGRFIEIGKRDIEEDNSISLAPFARCVSFFSVDLWTMYDHRPDQFYGLLHKVAAIVDQRKIIPVSPIVAYSIADLESAFCAMQKGKHMGKIVLRPAEGDIVKVLPSAKTLSLSPEGSYLIVGGLGGIGKLLAQALVNRGARHIILMSRSAGSPSLENQLFVESLRSDRVNVVLKSCDVANRSKLIEVLTECASLLPKIKGVIQGAMVLRDSIFEKMSYADYTTVVQSKVQGSWNLHELIPSSSLEFFIMLSSLSGIAGNTGQANYAAGGTFQDALARHRAALGLPGVSIDLGMVKSVGVLAETKNATLASHLEKTGTRVIDENMVIRLVESAIQNPRRSPESSQIITSIPPEFTRSASAAFWNCDIRFLPLERVDGVAAASDRGIGAAVGTVVHTRSLLAEAQTAAEARSIINDVLVRRLAKEFGRPETEIDPSMALTDIGVDSLIAVELRNWIVTTLDAECSIFDVMQSSSLTLLVDKLVGKSRLVHGGINKNGNGADKITGSDSDTKGNL</sequence>
<dbReference type="GO" id="GO:0030639">
    <property type="term" value="P:polyketide biosynthetic process"/>
    <property type="evidence" value="ECO:0007669"/>
    <property type="project" value="UniProtKB-ARBA"/>
</dbReference>
<keyword evidence="4" id="KW-0808">Transferase</keyword>
<dbReference type="GO" id="GO:0006633">
    <property type="term" value="P:fatty acid biosynthetic process"/>
    <property type="evidence" value="ECO:0007669"/>
    <property type="project" value="TreeGrafter"/>
</dbReference>
<dbReference type="GO" id="GO:0008168">
    <property type="term" value="F:methyltransferase activity"/>
    <property type="evidence" value="ECO:0007669"/>
    <property type="project" value="UniProtKB-KW"/>
</dbReference>
<feature type="active site" description="Proton acceptor; for dehydratase activity" evidence="6">
    <location>
        <position position="993"/>
    </location>
</feature>
<dbReference type="SUPFAM" id="SSF55048">
    <property type="entry name" value="Probable ACP-binding domain of malonyl-CoA ACP transacylase"/>
    <property type="match status" value="1"/>
</dbReference>
<feature type="domain" description="PKS/mFAS DH" evidence="10">
    <location>
        <begin position="961"/>
        <end position="1279"/>
    </location>
</feature>
<dbReference type="Gene3D" id="3.40.50.720">
    <property type="entry name" value="NAD(P)-binding Rossmann-like Domain"/>
    <property type="match status" value="2"/>
</dbReference>
<feature type="active site" description="Proton donor; for dehydratase activity" evidence="6">
    <location>
        <position position="1183"/>
    </location>
</feature>
<comment type="caution">
    <text evidence="11">The sequence shown here is derived from an EMBL/GenBank/DDBJ whole genome shotgun (WGS) entry which is preliminary data.</text>
</comment>
<proteinExistence type="predicted"/>
<dbReference type="PROSITE" id="PS52019">
    <property type="entry name" value="PKS_MFAS_DH"/>
    <property type="match status" value="1"/>
</dbReference>
<dbReference type="Gene3D" id="3.30.70.3290">
    <property type="match status" value="1"/>
</dbReference>
<dbReference type="InterPro" id="IPR014030">
    <property type="entry name" value="Ketoacyl_synth_N"/>
</dbReference>
<dbReference type="InterPro" id="IPR006162">
    <property type="entry name" value="Ppantetheine_attach_site"/>
</dbReference>
<dbReference type="Gene3D" id="3.40.50.150">
    <property type="entry name" value="Vaccinia Virus protein VP39"/>
    <property type="match status" value="1"/>
</dbReference>
<evidence type="ECO:0000259" key="10">
    <source>
        <dbReference type="PROSITE" id="PS52019"/>
    </source>
</evidence>
<dbReference type="InterPro" id="IPR036736">
    <property type="entry name" value="ACP-like_sf"/>
</dbReference>
<dbReference type="SUPFAM" id="SSF53335">
    <property type="entry name" value="S-adenosyl-L-methionine-dependent methyltransferases"/>
    <property type="match status" value="1"/>
</dbReference>
<dbReference type="InterPro" id="IPR036291">
    <property type="entry name" value="NAD(P)-bd_dom_sf"/>
</dbReference>
<feature type="compositionally biased region" description="Polar residues" evidence="7">
    <location>
        <begin position="10"/>
        <end position="25"/>
    </location>
</feature>
<dbReference type="InterPro" id="IPR009081">
    <property type="entry name" value="PP-bd_ACP"/>
</dbReference>
<dbReference type="InterPro" id="IPR016035">
    <property type="entry name" value="Acyl_Trfase/lysoPLipase"/>
</dbReference>
<dbReference type="CDD" id="cd02440">
    <property type="entry name" value="AdoMet_MTases"/>
    <property type="match status" value="1"/>
</dbReference>
<reference evidence="11" key="2">
    <citation type="submission" date="2023-01" db="EMBL/GenBank/DDBJ databases">
        <authorList>
            <person name="Petersen C."/>
        </authorList>
    </citation>
    <scope>NUCLEOTIDE SEQUENCE</scope>
    <source>
        <strain evidence="11">IBT 15450</strain>
    </source>
</reference>
<evidence type="ECO:0000256" key="7">
    <source>
        <dbReference type="SAM" id="MobiDB-lite"/>
    </source>
</evidence>
<feature type="region of interest" description="C-terminal hotdog fold" evidence="6">
    <location>
        <begin position="1116"/>
        <end position="1279"/>
    </location>
</feature>
<evidence type="ECO:0000256" key="4">
    <source>
        <dbReference type="ARBA" id="ARBA00022679"/>
    </source>
</evidence>
<evidence type="ECO:0000256" key="6">
    <source>
        <dbReference type="PROSITE-ProRule" id="PRU01363"/>
    </source>
</evidence>
<dbReference type="InterPro" id="IPR020806">
    <property type="entry name" value="PKS_PP-bd"/>
</dbReference>
<dbReference type="InterPro" id="IPR029063">
    <property type="entry name" value="SAM-dependent_MTases_sf"/>
</dbReference>
<evidence type="ECO:0000256" key="3">
    <source>
        <dbReference type="ARBA" id="ARBA00022603"/>
    </source>
</evidence>
<dbReference type="Pfam" id="PF21089">
    <property type="entry name" value="PKS_DH_N"/>
    <property type="match status" value="1"/>
</dbReference>
<dbReference type="Pfam" id="PF23114">
    <property type="entry name" value="NAD-bd_HRPKS_sdrA"/>
    <property type="match status" value="1"/>
</dbReference>
<dbReference type="InterPro" id="IPR014031">
    <property type="entry name" value="Ketoacyl_synth_C"/>
</dbReference>